<dbReference type="EMBL" id="LZEU01000001">
    <property type="protein sequence ID" value="MBC9249876.1"/>
    <property type="molecule type" value="Genomic_DNA"/>
</dbReference>
<comment type="caution">
    <text evidence="2">The sequence shown here is derived from an EMBL/GenBank/DDBJ whole genome shotgun (WGS) entry which is preliminary data.</text>
</comment>
<accession>A0ABR7RX19</accession>
<gene>
    <name evidence="2" type="ORF">A9179_06260</name>
</gene>
<evidence type="ECO:0000313" key="2">
    <source>
        <dbReference type="EMBL" id="MBC9249876.1"/>
    </source>
</evidence>
<protein>
    <recommendedName>
        <fullName evidence="4">DUF805 domain-containing protein</fullName>
    </recommendedName>
</protein>
<keyword evidence="1" id="KW-0472">Membrane</keyword>
<feature type="transmembrane region" description="Helical" evidence="1">
    <location>
        <begin position="7"/>
        <end position="28"/>
    </location>
</feature>
<organism evidence="2 3">
    <name type="scientific">Aquipseudomonas alcaligenes</name>
    <name type="common">Pseudomonas alcaligenes</name>
    <dbReference type="NCBI Taxonomy" id="43263"/>
    <lineage>
        <taxon>Bacteria</taxon>
        <taxon>Pseudomonadati</taxon>
        <taxon>Pseudomonadota</taxon>
        <taxon>Gammaproteobacteria</taxon>
        <taxon>Pseudomonadales</taxon>
        <taxon>Pseudomonadaceae</taxon>
        <taxon>Aquipseudomonas</taxon>
    </lineage>
</organism>
<evidence type="ECO:0000313" key="3">
    <source>
        <dbReference type="Proteomes" id="UP000744555"/>
    </source>
</evidence>
<name>A0ABR7RX19_AQUAC</name>
<dbReference type="Proteomes" id="UP000744555">
    <property type="component" value="Unassembled WGS sequence"/>
</dbReference>
<evidence type="ECO:0000256" key="1">
    <source>
        <dbReference type="SAM" id="Phobius"/>
    </source>
</evidence>
<evidence type="ECO:0008006" key="4">
    <source>
        <dbReference type="Google" id="ProtNLM"/>
    </source>
</evidence>
<keyword evidence="1" id="KW-1133">Transmembrane helix</keyword>
<dbReference type="RefSeq" id="WP_187804987.1">
    <property type="nucleotide sequence ID" value="NZ_LZEU01000001.1"/>
</dbReference>
<feature type="transmembrane region" description="Helical" evidence="1">
    <location>
        <begin position="68"/>
        <end position="88"/>
    </location>
</feature>
<reference evidence="2 3" key="1">
    <citation type="submission" date="2016-06" db="EMBL/GenBank/DDBJ databases">
        <authorList>
            <person name="Ramos C."/>
            <person name="Pintado A."/>
            <person name="Crespo-Gomez J.I."/>
        </authorList>
    </citation>
    <scope>NUCLEOTIDE SEQUENCE [LARGE SCALE GENOMIC DNA]</scope>
    <source>
        <strain evidence="2 3">AVO110</strain>
    </source>
</reference>
<proteinExistence type="predicted"/>
<keyword evidence="1" id="KW-0812">Transmembrane</keyword>
<keyword evidence="3" id="KW-1185">Reference proteome</keyword>
<feature type="transmembrane region" description="Helical" evidence="1">
    <location>
        <begin position="40"/>
        <end position="61"/>
    </location>
</feature>
<sequence>MIRAYRNIANAALCGTLLSFAAITYLGQGSLNGNVWGPGGAPHALMYLTSLSVLLMFWAYAKSKGRSGWLGVLLPFLSIIGLLILLLLKDKSQVSPEADEPV</sequence>